<keyword evidence="7 12" id="KW-0521">NADP</keyword>
<dbReference type="UniPathway" id="UPA00193"/>
<proteinExistence type="inferred from homology"/>
<dbReference type="CDD" id="cd01080">
    <property type="entry name" value="NAD_bind_m-THF_DH_Cyclohyd"/>
    <property type="match status" value="1"/>
</dbReference>
<comment type="caution">
    <text evidence="15">The sequence shown here is derived from an EMBL/GenBank/DDBJ whole genome shotgun (WGS) entry which is preliminary data.</text>
</comment>
<keyword evidence="6 12" id="KW-0378">Hydrolase</keyword>
<dbReference type="InterPro" id="IPR020867">
    <property type="entry name" value="THF_DH/CycHdrlase_CS"/>
</dbReference>
<protein>
    <recommendedName>
        <fullName evidence="12">Bifunctional protein FolD</fullName>
    </recommendedName>
    <domain>
        <recommendedName>
            <fullName evidence="12">Methylenetetrahydrofolate dehydrogenase</fullName>
            <ecNumber evidence="12">1.5.1.5</ecNumber>
        </recommendedName>
    </domain>
    <domain>
        <recommendedName>
            <fullName evidence="12">Methenyltetrahydrofolate cyclohydrolase</fullName>
            <ecNumber evidence="12">3.5.4.9</ecNumber>
        </recommendedName>
    </domain>
</protein>
<dbReference type="InterPro" id="IPR000672">
    <property type="entry name" value="THF_DH/CycHdrlase"/>
</dbReference>
<dbReference type="GO" id="GO:0035999">
    <property type="term" value="P:tetrahydrofolate interconversion"/>
    <property type="evidence" value="ECO:0007669"/>
    <property type="project" value="UniProtKB-UniRule"/>
</dbReference>
<dbReference type="PANTHER" id="PTHR48099">
    <property type="entry name" value="C-1-TETRAHYDROFOLATE SYNTHASE, CYTOPLASMIC-RELATED"/>
    <property type="match status" value="1"/>
</dbReference>
<comment type="similarity">
    <text evidence="12">Belongs to the tetrahydrofolate dehydrogenase/cyclohydrolase family.</text>
</comment>
<comment type="catalytic activity">
    <reaction evidence="12">
        <text>(6R)-5,10-methylene-5,6,7,8-tetrahydrofolate + NADP(+) = (6R)-5,10-methenyltetrahydrofolate + NADPH</text>
        <dbReference type="Rhea" id="RHEA:22812"/>
        <dbReference type="ChEBI" id="CHEBI:15636"/>
        <dbReference type="ChEBI" id="CHEBI:57455"/>
        <dbReference type="ChEBI" id="CHEBI:57783"/>
        <dbReference type="ChEBI" id="CHEBI:58349"/>
        <dbReference type="EC" id="1.5.1.5"/>
    </reaction>
</comment>
<evidence type="ECO:0000256" key="10">
    <source>
        <dbReference type="ARBA" id="ARBA00023167"/>
    </source>
</evidence>
<comment type="pathway">
    <text evidence="1 12">One-carbon metabolism; tetrahydrofolate interconversion.</text>
</comment>
<dbReference type="STRING" id="1121105.GCA_000421665_00573"/>
<keyword evidence="4 12" id="KW-0028">Amino-acid biosynthesis</keyword>
<evidence type="ECO:0000313" key="15">
    <source>
        <dbReference type="EMBL" id="HCS94018.1"/>
    </source>
</evidence>
<evidence type="ECO:0000256" key="3">
    <source>
        <dbReference type="ARBA" id="ARBA00022563"/>
    </source>
</evidence>
<reference evidence="15 16" key="1">
    <citation type="journal article" date="2018" name="Nat. Biotechnol.">
        <title>A standardized bacterial taxonomy based on genome phylogeny substantially revises the tree of life.</title>
        <authorList>
            <person name="Parks D.H."/>
            <person name="Chuvochina M."/>
            <person name="Waite D.W."/>
            <person name="Rinke C."/>
            <person name="Skarshewski A."/>
            <person name="Chaumeil P.A."/>
            <person name="Hugenholtz P."/>
        </authorList>
    </citation>
    <scope>NUCLEOTIDE SEQUENCE [LARGE SCALE GENOMIC DNA]</scope>
    <source>
        <strain evidence="15">UBA11306</strain>
    </source>
</reference>
<evidence type="ECO:0000256" key="9">
    <source>
        <dbReference type="ARBA" id="ARBA00023102"/>
    </source>
</evidence>
<dbReference type="FunFam" id="3.40.50.10860:FF:000005">
    <property type="entry name" value="C-1-tetrahydrofolate synthase, cytoplasmic, putative"/>
    <property type="match status" value="1"/>
</dbReference>
<evidence type="ECO:0000256" key="7">
    <source>
        <dbReference type="ARBA" id="ARBA00022857"/>
    </source>
</evidence>
<dbReference type="InterPro" id="IPR036291">
    <property type="entry name" value="NAD(P)-bd_dom_sf"/>
</dbReference>
<dbReference type="InterPro" id="IPR046346">
    <property type="entry name" value="Aminoacid_DH-like_N_sf"/>
</dbReference>
<accession>A0A3D4S5Z9</accession>
<keyword evidence="10 12" id="KW-0486">Methionine biosynthesis</keyword>
<dbReference type="GO" id="GO:0006164">
    <property type="term" value="P:purine nucleotide biosynthetic process"/>
    <property type="evidence" value="ECO:0007669"/>
    <property type="project" value="UniProtKB-KW"/>
</dbReference>
<dbReference type="Pfam" id="PF00763">
    <property type="entry name" value="THF_DHG_CYH"/>
    <property type="match status" value="1"/>
</dbReference>
<feature type="binding site" evidence="12">
    <location>
        <begin position="163"/>
        <end position="165"/>
    </location>
    <ligand>
        <name>NADP(+)</name>
        <dbReference type="ChEBI" id="CHEBI:58349"/>
    </ligand>
</feature>
<feature type="domain" description="Tetrahydrofolate dehydrogenase/cyclohydrolase catalytic" evidence="13">
    <location>
        <begin position="4"/>
        <end position="118"/>
    </location>
</feature>
<keyword evidence="9 12" id="KW-0368">Histidine biosynthesis</keyword>
<dbReference type="GO" id="GO:0005829">
    <property type="term" value="C:cytosol"/>
    <property type="evidence" value="ECO:0007669"/>
    <property type="project" value="TreeGrafter"/>
</dbReference>
<dbReference type="Gene3D" id="3.40.50.10860">
    <property type="entry name" value="Leucine Dehydrogenase, chain A, domain 1"/>
    <property type="match status" value="1"/>
</dbReference>
<dbReference type="Pfam" id="PF02882">
    <property type="entry name" value="THF_DHG_CYH_C"/>
    <property type="match status" value="1"/>
</dbReference>
<organism evidence="15 16">
    <name type="scientific">Bavariicoccus seileri</name>
    <dbReference type="NCBI Taxonomy" id="549685"/>
    <lineage>
        <taxon>Bacteria</taxon>
        <taxon>Bacillati</taxon>
        <taxon>Bacillota</taxon>
        <taxon>Bacilli</taxon>
        <taxon>Lactobacillales</taxon>
        <taxon>Enterococcaceae</taxon>
        <taxon>Bavariicoccus</taxon>
    </lineage>
</organism>
<keyword evidence="5 12" id="KW-0658">Purine biosynthesis</keyword>
<keyword evidence="8 12" id="KW-0560">Oxidoreductase</keyword>
<evidence type="ECO:0000256" key="11">
    <source>
        <dbReference type="ARBA" id="ARBA00023268"/>
    </source>
</evidence>
<evidence type="ECO:0000259" key="13">
    <source>
        <dbReference type="Pfam" id="PF00763"/>
    </source>
</evidence>
<dbReference type="PRINTS" id="PR00085">
    <property type="entry name" value="THFDHDRGNASE"/>
</dbReference>
<evidence type="ECO:0000259" key="14">
    <source>
        <dbReference type="Pfam" id="PF02882"/>
    </source>
</evidence>
<comment type="function">
    <text evidence="12">Catalyzes the oxidation of 5,10-methylenetetrahydrofolate to 5,10-methenyltetrahydrofolate and then the hydrolysis of 5,10-methenyltetrahydrofolate to 10-formyltetrahydrofolate.</text>
</comment>
<keyword evidence="3 12" id="KW-0554">One-carbon metabolism</keyword>
<evidence type="ECO:0000256" key="5">
    <source>
        <dbReference type="ARBA" id="ARBA00022755"/>
    </source>
</evidence>
<evidence type="ECO:0000256" key="6">
    <source>
        <dbReference type="ARBA" id="ARBA00022801"/>
    </source>
</evidence>
<sequence length="283" mass="30877">MKKIDGRLVAKERKQNMLSRIKILMDRGIEPKGLIIEIGDDEASKIYLRQKEKQAQSLGILVERLWLPSSVSQKDLSDIIQKANEDDGIHGIIVQFPIPKHLDEAVVSQMIDPKKDIDGFHPEVLGRSVKRDDSMLACTPRAVLDLLDYYHISLEGKNVVVIGQSEIVGRPMAIAALNRSATITICHRLTKNIKYYTENADVIIAAAGSPGLVNASMVKDNAVLIDVGITRLANGKISGDITDEAKEKASYATPVPGGVGPMTVSVLMEHIIFSAENSSSLNS</sequence>
<dbReference type="InterPro" id="IPR020631">
    <property type="entry name" value="THF_DH/CycHdrlase_NAD-bd_dom"/>
</dbReference>
<evidence type="ECO:0000256" key="8">
    <source>
        <dbReference type="ARBA" id="ARBA00023002"/>
    </source>
</evidence>
<dbReference type="AlphaFoldDB" id="A0A3D4S5Z9"/>
<feature type="binding site" evidence="12">
    <location>
        <position position="229"/>
    </location>
    <ligand>
        <name>NADP(+)</name>
        <dbReference type="ChEBI" id="CHEBI:58349"/>
    </ligand>
</feature>
<dbReference type="EMBL" id="DQHO01000031">
    <property type="protein sequence ID" value="HCS94018.1"/>
    <property type="molecule type" value="Genomic_DNA"/>
</dbReference>
<dbReference type="GO" id="GO:0004477">
    <property type="term" value="F:methenyltetrahydrofolate cyclohydrolase activity"/>
    <property type="evidence" value="ECO:0007669"/>
    <property type="project" value="UniProtKB-UniRule"/>
</dbReference>
<evidence type="ECO:0000256" key="12">
    <source>
        <dbReference type="HAMAP-Rule" id="MF_01576"/>
    </source>
</evidence>
<dbReference type="Proteomes" id="UP000262195">
    <property type="component" value="Unassembled WGS sequence"/>
</dbReference>
<comment type="catalytic activity">
    <reaction evidence="12">
        <text>(6R)-5,10-methenyltetrahydrofolate + H2O = (6R)-10-formyltetrahydrofolate + H(+)</text>
        <dbReference type="Rhea" id="RHEA:23700"/>
        <dbReference type="ChEBI" id="CHEBI:15377"/>
        <dbReference type="ChEBI" id="CHEBI:15378"/>
        <dbReference type="ChEBI" id="CHEBI:57455"/>
        <dbReference type="ChEBI" id="CHEBI:195366"/>
        <dbReference type="EC" id="3.5.4.9"/>
    </reaction>
</comment>
<keyword evidence="11 12" id="KW-0511">Multifunctional enzyme</keyword>
<comment type="subunit">
    <text evidence="2 12">Homodimer.</text>
</comment>
<evidence type="ECO:0000256" key="4">
    <source>
        <dbReference type="ARBA" id="ARBA00022605"/>
    </source>
</evidence>
<dbReference type="InterPro" id="IPR020630">
    <property type="entry name" value="THF_DH/CycHdrlase_cat_dom"/>
</dbReference>
<evidence type="ECO:0000313" key="16">
    <source>
        <dbReference type="Proteomes" id="UP000262195"/>
    </source>
</evidence>
<dbReference type="SUPFAM" id="SSF53223">
    <property type="entry name" value="Aminoacid dehydrogenase-like, N-terminal domain"/>
    <property type="match status" value="1"/>
</dbReference>
<evidence type="ECO:0000256" key="2">
    <source>
        <dbReference type="ARBA" id="ARBA00011738"/>
    </source>
</evidence>
<dbReference type="EC" id="1.5.1.5" evidence="12"/>
<dbReference type="GO" id="GO:0009086">
    <property type="term" value="P:methionine biosynthetic process"/>
    <property type="evidence" value="ECO:0007669"/>
    <property type="project" value="UniProtKB-KW"/>
</dbReference>
<gene>
    <name evidence="12" type="primary">folD</name>
    <name evidence="15" type="ORF">DIW15_04860</name>
</gene>
<dbReference type="PANTHER" id="PTHR48099:SF5">
    <property type="entry name" value="C-1-TETRAHYDROFOLATE SYNTHASE, CYTOPLASMIC"/>
    <property type="match status" value="1"/>
</dbReference>
<dbReference type="GO" id="GO:0004488">
    <property type="term" value="F:methylenetetrahydrofolate dehydrogenase (NADP+) activity"/>
    <property type="evidence" value="ECO:0007669"/>
    <property type="project" value="UniProtKB-UniRule"/>
</dbReference>
<feature type="domain" description="Tetrahydrofolate dehydrogenase/cyclohydrolase NAD(P)-binding" evidence="14">
    <location>
        <begin position="137"/>
        <end position="277"/>
    </location>
</feature>
<dbReference type="PROSITE" id="PS00767">
    <property type="entry name" value="THF_DHG_CYH_2"/>
    <property type="match status" value="1"/>
</dbReference>
<evidence type="ECO:0000256" key="1">
    <source>
        <dbReference type="ARBA" id="ARBA00004777"/>
    </source>
</evidence>
<name>A0A3D4S5Z9_9ENTE</name>
<dbReference type="GO" id="GO:0000105">
    <property type="term" value="P:L-histidine biosynthetic process"/>
    <property type="evidence" value="ECO:0007669"/>
    <property type="project" value="UniProtKB-KW"/>
</dbReference>
<dbReference type="HAMAP" id="MF_01576">
    <property type="entry name" value="THF_DHG_CYH"/>
    <property type="match status" value="1"/>
</dbReference>
<dbReference type="SUPFAM" id="SSF51735">
    <property type="entry name" value="NAD(P)-binding Rossmann-fold domains"/>
    <property type="match status" value="1"/>
</dbReference>
<dbReference type="Gene3D" id="3.40.50.720">
    <property type="entry name" value="NAD(P)-binding Rossmann-like Domain"/>
    <property type="match status" value="1"/>
</dbReference>
<comment type="caution">
    <text evidence="12">Lacks conserved residue(s) required for the propagation of feature annotation.</text>
</comment>
<dbReference type="EC" id="3.5.4.9" evidence="12"/>